<feature type="transmembrane region" description="Helical" evidence="1">
    <location>
        <begin position="6"/>
        <end position="30"/>
    </location>
</feature>
<protein>
    <recommendedName>
        <fullName evidence="4">DUF3592 domain-containing protein</fullName>
    </recommendedName>
</protein>
<evidence type="ECO:0000313" key="2">
    <source>
        <dbReference type="EMBL" id="MBB6370071.1"/>
    </source>
</evidence>
<reference evidence="2 3" key="1">
    <citation type="submission" date="2020-08" db="EMBL/GenBank/DDBJ databases">
        <title>Functional genomics of gut bacteria from endangered species of beetles.</title>
        <authorList>
            <person name="Carlos-Shanley C."/>
        </authorList>
    </citation>
    <scope>NUCLEOTIDE SEQUENCE [LARGE SCALE GENOMIC DNA]</scope>
    <source>
        <strain evidence="2 3">S00136</strain>
    </source>
</reference>
<keyword evidence="1" id="KW-1133">Transmembrane helix</keyword>
<dbReference type="RefSeq" id="WP_184159562.1">
    <property type="nucleotide sequence ID" value="NZ_JACHLC010000001.1"/>
</dbReference>
<dbReference type="Proteomes" id="UP000589738">
    <property type="component" value="Unassembled WGS sequence"/>
</dbReference>
<gene>
    <name evidence="2" type="ORF">HNP36_001124</name>
</gene>
<keyword evidence="3" id="KW-1185">Reference proteome</keyword>
<organism evidence="2 3">
    <name type="scientific">Chryseobacterium shigense</name>
    <dbReference type="NCBI Taxonomy" id="297244"/>
    <lineage>
        <taxon>Bacteria</taxon>
        <taxon>Pseudomonadati</taxon>
        <taxon>Bacteroidota</taxon>
        <taxon>Flavobacteriia</taxon>
        <taxon>Flavobacteriales</taxon>
        <taxon>Weeksellaceae</taxon>
        <taxon>Chryseobacterium group</taxon>
        <taxon>Chryseobacterium</taxon>
    </lineage>
</organism>
<evidence type="ECO:0000313" key="3">
    <source>
        <dbReference type="Proteomes" id="UP000589738"/>
    </source>
</evidence>
<keyword evidence="1" id="KW-0812">Transmembrane</keyword>
<sequence length="125" mass="14468">MSVIKIFGAFFILLGGFLVYAILGTFFNVISGKKIQAKIVAVEKVESKRFTYLYYPIFEFSYKNCIVRQVNRSQSIDLKEIGTKTDIYYIENHQISRGFTIVEIIFSVVGICFIFFGMVTLFKQR</sequence>
<dbReference type="AlphaFoldDB" id="A0A841N5S3"/>
<comment type="caution">
    <text evidence="2">The sequence shown here is derived from an EMBL/GenBank/DDBJ whole genome shotgun (WGS) entry which is preliminary data.</text>
</comment>
<name>A0A841N5S3_9FLAO</name>
<evidence type="ECO:0008006" key="4">
    <source>
        <dbReference type="Google" id="ProtNLM"/>
    </source>
</evidence>
<dbReference type="EMBL" id="JACHLC010000001">
    <property type="protein sequence ID" value="MBB6370071.1"/>
    <property type="molecule type" value="Genomic_DNA"/>
</dbReference>
<accession>A0A841N5S3</accession>
<keyword evidence="1" id="KW-0472">Membrane</keyword>
<proteinExistence type="predicted"/>
<evidence type="ECO:0000256" key="1">
    <source>
        <dbReference type="SAM" id="Phobius"/>
    </source>
</evidence>
<feature type="transmembrane region" description="Helical" evidence="1">
    <location>
        <begin position="101"/>
        <end position="122"/>
    </location>
</feature>